<comment type="pathway">
    <text evidence="1 12">Cofactor biosynthesis; riboflavin biosynthesis; 2-hydroxy-3-oxobutyl phosphate from D-ribulose 5-phosphate: step 1/1.</text>
</comment>
<evidence type="ECO:0000256" key="2">
    <source>
        <dbReference type="ARBA" id="ARBA00011738"/>
    </source>
</evidence>
<comment type="cofactor">
    <cofactor evidence="12">
        <name>Mg(2+)</name>
        <dbReference type="ChEBI" id="CHEBI:18420"/>
    </cofactor>
    <cofactor evidence="12">
        <name>Mn(2+)</name>
        <dbReference type="ChEBI" id="CHEBI:29035"/>
    </cofactor>
    <text evidence="12">Binds 2 divalent metal cations per subunit. Magnesium or manganese.</text>
</comment>
<keyword evidence="6 12" id="KW-0479">Metal-binding</keyword>
<evidence type="ECO:0000256" key="12">
    <source>
        <dbReference type="RuleBase" id="RU003843"/>
    </source>
</evidence>
<dbReference type="EMBL" id="BACD03000008">
    <property type="protein sequence ID" value="GAO47263.1"/>
    <property type="molecule type" value="Genomic_DNA"/>
</dbReference>
<evidence type="ECO:0000256" key="8">
    <source>
        <dbReference type="ARBA" id="ARBA00023206"/>
    </source>
</evidence>
<reference evidence="13 14" key="3">
    <citation type="journal article" date="2015" name="Genome Announc.">
        <title>Draft Genome Sequence of the Archiascomycetous Yeast Saitoella complicata.</title>
        <authorList>
            <person name="Yamauchi K."/>
            <person name="Kondo S."/>
            <person name="Hamamoto M."/>
            <person name="Takahashi Y."/>
            <person name="Ogura Y."/>
            <person name="Hayashi T."/>
            <person name="Nishida H."/>
        </authorList>
    </citation>
    <scope>NUCLEOTIDE SEQUENCE [LARGE SCALE GENOMIC DNA]</scope>
    <source>
        <strain evidence="13 14">NRRL Y-17804</strain>
    </source>
</reference>
<dbReference type="EC" id="4.1.99.12" evidence="3 12"/>
<dbReference type="Gene3D" id="3.90.870.10">
    <property type="entry name" value="DHBP synthase"/>
    <property type="match status" value="1"/>
</dbReference>
<dbReference type="Pfam" id="PF00926">
    <property type="entry name" value="DHBP_synthase"/>
    <property type="match status" value="1"/>
</dbReference>
<name>A0A0E9NBT1_SAICN</name>
<reference evidence="13 14" key="2">
    <citation type="journal article" date="2014" name="J. Gen. Appl. Microbiol.">
        <title>The early diverging ascomycetous budding yeast Saitoella complicata has three histone deacetylases belonging to the Clr6, Hos2, and Rpd3 lineages.</title>
        <authorList>
            <person name="Nishida H."/>
            <person name="Matsumoto T."/>
            <person name="Kondo S."/>
            <person name="Hamamoto M."/>
            <person name="Yoshikawa H."/>
        </authorList>
    </citation>
    <scope>NUCLEOTIDE SEQUENCE [LARGE SCALE GENOMIC DNA]</scope>
    <source>
        <strain evidence="13 14">NRRL Y-17804</strain>
    </source>
</reference>
<dbReference type="UniPathway" id="UPA00275">
    <property type="reaction ID" value="UER00399"/>
</dbReference>
<dbReference type="GO" id="GO:0009231">
    <property type="term" value="P:riboflavin biosynthetic process"/>
    <property type="evidence" value="ECO:0007669"/>
    <property type="project" value="UniProtKB-UniPathway"/>
</dbReference>
<dbReference type="GO" id="GO:0046872">
    <property type="term" value="F:metal ion binding"/>
    <property type="evidence" value="ECO:0007669"/>
    <property type="project" value="UniProtKB-KW"/>
</dbReference>
<sequence length="220" mass="24430">MSRAEYSQQPYKMTDMFDPVEDAIAAFKNGEFVIVMDDESRENEGDLIMSAALVTPQKMAFMIRHTSGLICVPMLGHDLDKLELPLMVPENTDRMRTAYTISCDAADGTTTGISASDRALTANKLASSSDPLDFTRPGHMFPLRYHEGGVLRRTGHTEAAVDLCRLAGLAPVGIISEIVKDDGEMARRDDCGRLKREWGMKMVTIEALAAYIREKHGEEW</sequence>
<dbReference type="PANTHER" id="PTHR21327">
    <property type="entry name" value="GTP CYCLOHYDROLASE II-RELATED"/>
    <property type="match status" value="1"/>
</dbReference>
<comment type="catalytic activity">
    <reaction evidence="12">
        <text>D-ribulose 5-phosphate = (2S)-2-hydroxy-3-oxobutyl phosphate + formate + H(+)</text>
        <dbReference type="Rhea" id="RHEA:18457"/>
        <dbReference type="ChEBI" id="CHEBI:15378"/>
        <dbReference type="ChEBI" id="CHEBI:15740"/>
        <dbReference type="ChEBI" id="CHEBI:58121"/>
        <dbReference type="ChEBI" id="CHEBI:58830"/>
        <dbReference type="EC" id="4.1.99.12"/>
    </reaction>
</comment>
<evidence type="ECO:0000256" key="3">
    <source>
        <dbReference type="ARBA" id="ARBA00012153"/>
    </source>
</evidence>
<dbReference type="InterPro" id="IPR017945">
    <property type="entry name" value="DHBP_synth_RibB-like_a/b_dom"/>
</dbReference>
<dbReference type="PANTHER" id="PTHR21327:SF18">
    <property type="entry name" value="3,4-DIHYDROXY-2-BUTANONE 4-PHOSPHATE SYNTHASE"/>
    <property type="match status" value="1"/>
</dbReference>
<dbReference type="AlphaFoldDB" id="A0A0E9NBT1"/>
<organism evidence="13 14">
    <name type="scientific">Saitoella complicata (strain BCRC 22490 / CBS 7301 / JCM 7358 / NBRC 10748 / NRRL Y-17804)</name>
    <dbReference type="NCBI Taxonomy" id="698492"/>
    <lineage>
        <taxon>Eukaryota</taxon>
        <taxon>Fungi</taxon>
        <taxon>Dikarya</taxon>
        <taxon>Ascomycota</taxon>
        <taxon>Taphrinomycotina</taxon>
        <taxon>Taphrinomycotina incertae sedis</taxon>
        <taxon>Saitoella</taxon>
    </lineage>
</organism>
<evidence type="ECO:0000256" key="4">
    <source>
        <dbReference type="ARBA" id="ARBA00018836"/>
    </source>
</evidence>
<keyword evidence="5 12" id="KW-0686">Riboflavin biosynthesis</keyword>
<dbReference type="SUPFAM" id="SSF55821">
    <property type="entry name" value="YrdC/RibB"/>
    <property type="match status" value="1"/>
</dbReference>
<dbReference type="InterPro" id="IPR000422">
    <property type="entry name" value="DHBP_synthase_RibB"/>
</dbReference>
<proteinExistence type="inferred from homology"/>
<keyword evidence="7 12" id="KW-0460">Magnesium</keyword>
<evidence type="ECO:0000313" key="14">
    <source>
        <dbReference type="Proteomes" id="UP000033140"/>
    </source>
</evidence>
<dbReference type="GO" id="GO:0008686">
    <property type="term" value="F:3,4-dihydroxy-2-butanone-4-phosphate synthase activity"/>
    <property type="evidence" value="ECO:0007669"/>
    <property type="project" value="UniProtKB-EC"/>
</dbReference>
<dbReference type="FunFam" id="3.90.870.10:FF:000002">
    <property type="entry name" value="3,4-dihydroxy-2-butanone 4-phosphate synthase"/>
    <property type="match status" value="1"/>
</dbReference>
<evidence type="ECO:0000256" key="9">
    <source>
        <dbReference type="ARBA" id="ARBA00023211"/>
    </source>
</evidence>
<dbReference type="OMA" id="DAGGLIC"/>
<evidence type="ECO:0000256" key="5">
    <source>
        <dbReference type="ARBA" id="ARBA00022619"/>
    </source>
</evidence>
<dbReference type="GO" id="GO:0005829">
    <property type="term" value="C:cytosol"/>
    <property type="evidence" value="ECO:0007669"/>
    <property type="project" value="TreeGrafter"/>
</dbReference>
<evidence type="ECO:0000313" key="13">
    <source>
        <dbReference type="EMBL" id="GAO47263.1"/>
    </source>
</evidence>
<comment type="caution">
    <text evidence="13">The sequence shown here is derived from an EMBL/GenBank/DDBJ whole genome shotgun (WGS) entry which is preliminary data.</text>
</comment>
<comment type="function">
    <text evidence="12">Catalyzes the conversion of D-ribulose 5-phosphate to formate and 3,4-dihydroxy-2-butanone 4-phosphate.</text>
</comment>
<dbReference type="NCBIfam" id="TIGR00506">
    <property type="entry name" value="ribB"/>
    <property type="match status" value="1"/>
</dbReference>
<keyword evidence="10 12" id="KW-0456">Lyase</keyword>
<protein>
    <recommendedName>
        <fullName evidence="4 12">3,4-dihydroxy-2-butanone 4-phosphate synthase</fullName>
        <shortName evidence="12">DHBP synthase</shortName>
        <ecNumber evidence="3 12">4.1.99.12</ecNumber>
    </recommendedName>
</protein>
<evidence type="ECO:0000256" key="11">
    <source>
        <dbReference type="ARBA" id="ARBA00060730"/>
    </source>
</evidence>
<reference evidence="13 14" key="1">
    <citation type="journal article" date="2011" name="J. Gen. Appl. Microbiol.">
        <title>Draft genome sequencing of the enigmatic yeast Saitoella complicata.</title>
        <authorList>
            <person name="Nishida H."/>
            <person name="Hamamoto M."/>
            <person name="Sugiyama J."/>
        </authorList>
    </citation>
    <scope>NUCLEOTIDE SEQUENCE [LARGE SCALE GENOMIC DNA]</scope>
    <source>
        <strain evidence="13 14">NRRL Y-17804</strain>
    </source>
</reference>
<dbReference type="STRING" id="698492.A0A0E9NBT1"/>
<comment type="similarity">
    <text evidence="11 12">Belongs to the DHBP synthase family.</text>
</comment>
<keyword evidence="14" id="KW-1185">Reference proteome</keyword>
<accession>A0A0E9NBT1</accession>
<dbReference type="Proteomes" id="UP000033140">
    <property type="component" value="Unassembled WGS sequence"/>
</dbReference>
<keyword evidence="8" id="KW-0318">Glutathionylation</keyword>
<evidence type="ECO:0000256" key="1">
    <source>
        <dbReference type="ARBA" id="ARBA00004904"/>
    </source>
</evidence>
<evidence type="ECO:0000256" key="6">
    <source>
        <dbReference type="ARBA" id="ARBA00022723"/>
    </source>
</evidence>
<gene>
    <name evidence="13" type="ORF">G7K_1473-t1</name>
</gene>
<keyword evidence="9 12" id="KW-0464">Manganese</keyword>
<dbReference type="GO" id="GO:0005758">
    <property type="term" value="C:mitochondrial intermembrane space"/>
    <property type="evidence" value="ECO:0007669"/>
    <property type="project" value="TreeGrafter"/>
</dbReference>
<comment type="subunit">
    <text evidence="2 12">Homodimer.</text>
</comment>
<evidence type="ECO:0000256" key="10">
    <source>
        <dbReference type="ARBA" id="ARBA00023239"/>
    </source>
</evidence>
<evidence type="ECO:0000256" key="7">
    <source>
        <dbReference type="ARBA" id="ARBA00022842"/>
    </source>
</evidence>